<name>A0A1Y3AVJ0_EURMA</name>
<feature type="region of interest" description="Disordered" evidence="1">
    <location>
        <begin position="1"/>
        <end position="25"/>
    </location>
</feature>
<keyword evidence="3" id="KW-1185">Reference proteome</keyword>
<reference evidence="2 3" key="1">
    <citation type="submission" date="2017-03" db="EMBL/GenBank/DDBJ databases">
        <title>Genome Survey of Euroglyphus maynei.</title>
        <authorList>
            <person name="Arlian L.G."/>
            <person name="Morgan M.S."/>
            <person name="Rider S.D."/>
        </authorList>
    </citation>
    <scope>NUCLEOTIDE SEQUENCE [LARGE SCALE GENOMIC DNA]</scope>
    <source>
        <strain evidence="2">Arlian Lab</strain>
        <tissue evidence="2">Whole body</tissue>
    </source>
</reference>
<evidence type="ECO:0000313" key="3">
    <source>
        <dbReference type="Proteomes" id="UP000194236"/>
    </source>
</evidence>
<gene>
    <name evidence="2" type="ORF">BLA29_010761</name>
</gene>
<proteinExistence type="predicted"/>
<evidence type="ECO:0000313" key="2">
    <source>
        <dbReference type="EMBL" id="OTF71824.1"/>
    </source>
</evidence>
<dbReference type="AlphaFoldDB" id="A0A1Y3AVJ0"/>
<dbReference type="Proteomes" id="UP000194236">
    <property type="component" value="Unassembled WGS sequence"/>
</dbReference>
<comment type="caution">
    <text evidence="2">The sequence shown here is derived from an EMBL/GenBank/DDBJ whole genome shotgun (WGS) entry which is preliminary data.</text>
</comment>
<sequence length="88" mass="9890">MSEISDIDNIIDDSQHQSSSTSCDEDALIVPEKAGQFLKHGEFRARLYKFPALTPGLDNFGRCEHDISTIMTIDVLASIRSYCVECHR</sequence>
<accession>A0A1Y3AVJ0</accession>
<evidence type="ECO:0000256" key="1">
    <source>
        <dbReference type="SAM" id="MobiDB-lite"/>
    </source>
</evidence>
<organism evidence="2 3">
    <name type="scientific">Euroglyphus maynei</name>
    <name type="common">Mayne's house dust mite</name>
    <dbReference type="NCBI Taxonomy" id="6958"/>
    <lineage>
        <taxon>Eukaryota</taxon>
        <taxon>Metazoa</taxon>
        <taxon>Ecdysozoa</taxon>
        <taxon>Arthropoda</taxon>
        <taxon>Chelicerata</taxon>
        <taxon>Arachnida</taxon>
        <taxon>Acari</taxon>
        <taxon>Acariformes</taxon>
        <taxon>Sarcoptiformes</taxon>
        <taxon>Astigmata</taxon>
        <taxon>Psoroptidia</taxon>
        <taxon>Analgoidea</taxon>
        <taxon>Pyroglyphidae</taxon>
        <taxon>Pyroglyphinae</taxon>
        <taxon>Euroglyphus</taxon>
    </lineage>
</organism>
<protein>
    <submittedName>
        <fullName evidence="2">Uncharacterized protein</fullName>
    </submittedName>
</protein>
<dbReference type="EMBL" id="MUJZ01059111">
    <property type="protein sequence ID" value="OTF71824.1"/>
    <property type="molecule type" value="Genomic_DNA"/>
</dbReference>
<feature type="compositionally biased region" description="Acidic residues" evidence="1">
    <location>
        <begin position="1"/>
        <end position="11"/>
    </location>
</feature>